<dbReference type="AlphaFoldDB" id="A0A9N9U9V0"/>
<evidence type="ECO:0000313" key="3">
    <source>
        <dbReference type="Proteomes" id="UP000754883"/>
    </source>
</evidence>
<proteinExistence type="predicted"/>
<dbReference type="EMBL" id="CABFNO020001364">
    <property type="protein sequence ID" value="CAG9983551.1"/>
    <property type="molecule type" value="Genomic_DNA"/>
</dbReference>
<evidence type="ECO:0000313" key="2">
    <source>
        <dbReference type="EMBL" id="CAG9983551.1"/>
    </source>
</evidence>
<reference evidence="2 3" key="2">
    <citation type="submission" date="2021-10" db="EMBL/GenBank/DDBJ databases">
        <authorList>
            <person name="Piombo E."/>
        </authorList>
    </citation>
    <scope>NUCLEOTIDE SEQUENCE [LARGE SCALE GENOMIC DNA]</scope>
</reference>
<evidence type="ECO:0000256" key="1">
    <source>
        <dbReference type="SAM" id="MobiDB-lite"/>
    </source>
</evidence>
<keyword evidence="3" id="KW-1185">Reference proteome</keyword>
<dbReference type="OrthoDB" id="5240921at2759"/>
<comment type="caution">
    <text evidence="2">The sequence shown here is derived from an EMBL/GenBank/DDBJ whole genome shotgun (WGS) entry which is preliminary data.</text>
</comment>
<organism evidence="2 3">
    <name type="scientific">Clonostachys byssicola</name>
    <dbReference type="NCBI Taxonomy" id="160290"/>
    <lineage>
        <taxon>Eukaryota</taxon>
        <taxon>Fungi</taxon>
        <taxon>Dikarya</taxon>
        <taxon>Ascomycota</taxon>
        <taxon>Pezizomycotina</taxon>
        <taxon>Sordariomycetes</taxon>
        <taxon>Hypocreomycetidae</taxon>
        <taxon>Hypocreales</taxon>
        <taxon>Bionectriaceae</taxon>
        <taxon>Clonostachys</taxon>
    </lineage>
</organism>
<feature type="region of interest" description="Disordered" evidence="1">
    <location>
        <begin position="60"/>
        <end position="91"/>
    </location>
</feature>
<reference evidence="3" key="1">
    <citation type="submission" date="2019-06" db="EMBL/GenBank/DDBJ databases">
        <authorList>
            <person name="Broberg M."/>
        </authorList>
    </citation>
    <scope>NUCLEOTIDE SEQUENCE [LARGE SCALE GENOMIC DNA]</scope>
</reference>
<dbReference type="Proteomes" id="UP000754883">
    <property type="component" value="Unassembled WGS sequence"/>
</dbReference>
<accession>A0A9N9U9V0</accession>
<protein>
    <submittedName>
        <fullName evidence="2">Uncharacterized protein</fullName>
    </submittedName>
</protein>
<sequence length="123" mass="13941">MNNQEVLDNIDDRMHKPSGDLLMRRKKTTTHYHANIALQRSAKPRVLKEIGFVADWRASNKARASSGDTQGKGKGKAGDFSGYNKDPDTGTLYRYAEDGTIVYLDPKSRREYYYDGHGQSAWL</sequence>
<gene>
    <name evidence="2" type="ORF">CBYS24578_00015834</name>
</gene>
<name>A0A9N9U9V0_9HYPO</name>